<dbReference type="AlphaFoldDB" id="A0A856I262"/>
<feature type="domain" description="SLH" evidence="3">
    <location>
        <begin position="22"/>
        <end position="85"/>
    </location>
</feature>
<dbReference type="KEGG" id="obj:EIO64_14030"/>
<keyword evidence="5" id="KW-1185">Reference proteome</keyword>
<proteinExistence type="predicted"/>
<evidence type="ECO:0000313" key="4">
    <source>
        <dbReference type="EMBL" id="QCI60193.2"/>
    </source>
</evidence>
<evidence type="ECO:0000256" key="2">
    <source>
        <dbReference type="SAM" id="SignalP"/>
    </source>
</evidence>
<dbReference type="RefSeq" id="WP_158629801.1">
    <property type="nucleotide sequence ID" value="NZ_CP034413.3"/>
</dbReference>
<evidence type="ECO:0000313" key="5">
    <source>
        <dbReference type="Proteomes" id="UP000298642"/>
    </source>
</evidence>
<accession>A0A856I262</accession>
<organism evidence="4 5">
    <name type="scientific">Dysosmobacter welbionis</name>
    <dbReference type="NCBI Taxonomy" id="2093857"/>
    <lineage>
        <taxon>Bacteria</taxon>
        <taxon>Bacillati</taxon>
        <taxon>Bacillota</taxon>
        <taxon>Clostridia</taxon>
        <taxon>Eubacteriales</taxon>
        <taxon>Oscillospiraceae</taxon>
        <taxon>Dysosmobacter</taxon>
    </lineage>
</organism>
<keyword evidence="2" id="KW-0732">Signal</keyword>
<dbReference type="PROSITE" id="PS51272">
    <property type="entry name" value="SLH"/>
    <property type="match status" value="2"/>
</dbReference>
<gene>
    <name evidence="4" type="ORF">EIO64_14030</name>
</gene>
<keyword evidence="1" id="KW-0677">Repeat</keyword>
<protein>
    <submittedName>
        <fullName evidence="4">S-layer homology domain-containing protein</fullName>
    </submittedName>
</protein>
<dbReference type="EMBL" id="CP034413">
    <property type="protein sequence ID" value="QCI60193.2"/>
    <property type="molecule type" value="Genomic_DNA"/>
</dbReference>
<feature type="chain" id="PRO_5033025610" evidence="2">
    <location>
        <begin position="25"/>
        <end position="954"/>
    </location>
</feature>
<evidence type="ECO:0000259" key="3">
    <source>
        <dbReference type="PROSITE" id="PS51272"/>
    </source>
</evidence>
<feature type="signal peptide" evidence="2">
    <location>
        <begin position="1"/>
        <end position="24"/>
    </location>
</feature>
<name>A0A856I262_9FIRM</name>
<evidence type="ECO:0000256" key="1">
    <source>
        <dbReference type="ARBA" id="ARBA00022737"/>
    </source>
</evidence>
<feature type="domain" description="SLH" evidence="3">
    <location>
        <begin position="87"/>
        <end position="150"/>
    </location>
</feature>
<dbReference type="Proteomes" id="UP000298642">
    <property type="component" value="Chromosome"/>
</dbReference>
<dbReference type="InterPro" id="IPR001119">
    <property type="entry name" value="SLH_dom"/>
</dbReference>
<dbReference type="Pfam" id="PF00395">
    <property type="entry name" value="SLH"/>
    <property type="match status" value="2"/>
</dbReference>
<reference evidence="5" key="1">
    <citation type="submission" date="2018-12" db="EMBL/GenBank/DDBJ databases">
        <title>Dusodibacter welbiota gen. nov., sp. nov., isolated from human faeces and emended description of the Oscillibacter genus.</title>
        <authorList>
            <person name="Le Roy T."/>
            <person name="Van der Smissen P."/>
            <person name="Delzenne N."/>
            <person name="Muccioli G."/>
            <person name="Collet J.F."/>
            <person name="Cani P.D."/>
        </authorList>
    </citation>
    <scope>NUCLEOTIDE SEQUENCE [LARGE SCALE GENOMIC DNA]</scope>
    <source>
        <strain evidence="5">J115</strain>
    </source>
</reference>
<sequence length="954" mass="101908">MKKFLSLVLALVMTMSLVTVSAGAKDFSDDDSITYQEAVDVISEIGVVDGYTGGDFKPTDVLTRGAAAKIICNLILGPTTASALSASSAPFKDVPVSNTFAGYITYCAQEKIINGYPDGTFRPTGTLTGNAFMKMLLGALGYDSAVESYTGPNWSVAVIKQAAGIGLDDGNDEFVGSKAVTREEAALYAFNMLQATMVEYDAKTSVDINGATVTIAGDKAKEIENTSRTDGYIDDDNKMQFAERYFTDLRLTTDTTDDFGRPANTWRFKGVEVGTFAKTADATYTADVKLGQIYSDLGMSDKDEAAPVFVDGVEASESAKVSKGNDLKVSELKFTNSPVAKCNVGNGTLVEAYLDEDTNDVTIVAINTYVAEVNKVVAETNSKDAYITLSELAAENGATSGLRANDEFETTGFENDQIVLFTYANNEIQSVKAAESAEGTLTRKVSGKSINLGETKYDFSKMYSVDGGESSLGIDSEYVVYLDANGYAIYVEETEYNIADYAYLRALQGSSVAFASDKAALITYDGKMKTVDTKEDYTNDFAGYGSELQIGNPKSEIVLVKETSKGEYRLKDLDTKNPSIAKAEDSFELRNGVARINLTNKGVTNASDAKQGTDYIYADSKTVFVVGTYDSGARENWKDATYRAYTGINNAPTIVDDNDSSPATNAIGMSYYCRNKGVATIVYLSVDEADYKVTGGNNDVIFFAFESGSKKIEDSDNEYYTYNAVVDGKIVEGVKVDASVKIDNRTSNGSFSSNVVFTGADYDDGVITGLDKLGNSGTVTGINKVNNENVVLGYGNGSESTYVVADDAKIFFIDDDGTITEGAVSNIRRSDEDVVTYVLEDGQISYLFIQQYFEDNDQSSSGGRQELTSITGVTYSAPNLTLTLNGTNAGQNYKVTLKMIVAGVTTELGTYTVTGATGATSTTAVLSVGTLASIAASGGIYMVSCGGQNATFTA</sequence>